<evidence type="ECO:0000313" key="1">
    <source>
        <dbReference type="EMBL" id="KRQ99973.1"/>
    </source>
</evidence>
<reference evidence="1 2" key="1">
    <citation type="submission" date="2014-03" db="EMBL/GenBank/DDBJ databases">
        <title>Bradyrhizobium valentinum sp. nov., isolated from effective nodules of Lupinus mariae-josephae, a lupine endemic of basic-lime soils in Eastern Spain.</title>
        <authorList>
            <person name="Duran D."/>
            <person name="Rey L."/>
            <person name="Navarro A."/>
            <person name="Busquets A."/>
            <person name="Imperial J."/>
            <person name="Ruiz-Argueso T."/>
        </authorList>
    </citation>
    <scope>NUCLEOTIDE SEQUENCE [LARGE SCALE GENOMIC DNA]</scope>
    <source>
        <strain evidence="1 2">LmjM3</strain>
    </source>
</reference>
<sequence length="86" mass="9113">MKSAALVLTTVNAPYSKPLDAKALAFYLLHPEAAKAAPGHMSSFFGEVSPKLQIEFAHSCNITKQQLVAAAKAFAIYSGESYPLAA</sequence>
<comment type="caution">
    <text evidence="1">The sequence shown here is derived from an EMBL/GenBank/DDBJ whole genome shotgun (WGS) entry which is preliminary data.</text>
</comment>
<protein>
    <submittedName>
        <fullName evidence="1">Uncharacterized protein</fullName>
    </submittedName>
</protein>
<accession>A0A0R3L4R8</accession>
<gene>
    <name evidence="1" type="ORF">CP49_33945</name>
</gene>
<dbReference type="Proteomes" id="UP000051913">
    <property type="component" value="Unassembled WGS sequence"/>
</dbReference>
<evidence type="ECO:0000313" key="2">
    <source>
        <dbReference type="Proteomes" id="UP000051913"/>
    </source>
</evidence>
<dbReference type="RefSeq" id="WP_057853716.1">
    <property type="nucleotide sequence ID" value="NZ_LLXX01000169.1"/>
</dbReference>
<organism evidence="1 2">
    <name type="scientific">Bradyrhizobium valentinum</name>
    <dbReference type="NCBI Taxonomy" id="1518501"/>
    <lineage>
        <taxon>Bacteria</taxon>
        <taxon>Pseudomonadati</taxon>
        <taxon>Pseudomonadota</taxon>
        <taxon>Alphaproteobacteria</taxon>
        <taxon>Hyphomicrobiales</taxon>
        <taxon>Nitrobacteraceae</taxon>
        <taxon>Bradyrhizobium</taxon>
    </lineage>
</organism>
<proteinExistence type="predicted"/>
<dbReference type="AlphaFoldDB" id="A0A0R3L4R8"/>
<dbReference type="EMBL" id="LLXX01000169">
    <property type="protein sequence ID" value="KRQ99973.1"/>
    <property type="molecule type" value="Genomic_DNA"/>
</dbReference>
<keyword evidence="2" id="KW-1185">Reference proteome</keyword>
<name>A0A0R3L4R8_9BRAD</name>